<accession>A0A9W9ZTG1</accession>
<gene>
    <name evidence="3" type="ORF">OS493_000862</name>
</gene>
<evidence type="ECO:0000313" key="3">
    <source>
        <dbReference type="EMBL" id="KAJ7387531.1"/>
    </source>
</evidence>
<dbReference type="AlphaFoldDB" id="A0A9W9ZTG1"/>
<dbReference type="Pfam" id="PF15782">
    <property type="entry name" value="GREB1_N"/>
    <property type="match status" value="1"/>
</dbReference>
<feature type="region of interest" description="Disordered" evidence="1">
    <location>
        <begin position="370"/>
        <end position="394"/>
    </location>
</feature>
<comment type="caution">
    <text evidence="3">The sequence shown here is derived from an EMBL/GenBank/DDBJ whole genome shotgun (WGS) entry which is preliminary data.</text>
</comment>
<dbReference type="OrthoDB" id="9989163at2759"/>
<dbReference type="PANTHER" id="PTHR15720">
    <property type="entry name" value="GREB1-RELATED"/>
    <property type="match status" value="1"/>
</dbReference>
<feature type="domain" description="GREB1 N-terminal" evidence="2">
    <location>
        <begin position="140"/>
        <end position="280"/>
    </location>
</feature>
<dbReference type="EMBL" id="MU825873">
    <property type="protein sequence ID" value="KAJ7387531.1"/>
    <property type="molecule type" value="Genomic_DNA"/>
</dbReference>
<feature type="compositionally biased region" description="Basic and acidic residues" evidence="1">
    <location>
        <begin position="384"/>
        <end position="394"/>
    </location>
</feature>
<name>A0A9W9ZTG1_9CNID</name>
<feature type="compositionally biased region" description="Polar residues" evidence="1">
    <location>
        <begin position="89"/>
        <end position="102"/>
    </location>
</feature>
<dbReference type="InterPro" id="IPR046926">
    <property type="entry name" value="GREB1_N"/>
</dbReference>
<feature type="region of interest" description="Disordered" evidence="1">
    <location>
        <begin position="89"/>
        <end position="136"/>
    </location>
</feature>
<evidence type="ECO:0000313" key="4">
    <source>
        <dbReference type="Proteomes" id="UP001163046"/>
    </source>
</evidence>
<sequence length="427" mass="46630">MSDHRYRNKHRSLWPPRRVSTRLSSSQATIHYDPVHHYDNSTTVVSSAGVDIPAETVIVHVPGVTSSRSPRPANDGREDSPRLMQLLQQQHTPPMSVSQTVRSDMPSDARLVSDDDESRNGTRTSTYGMHPADTHPAMNEPAVRTMGMHSRPVQTGPICTTPGLCQAGGELRLAHLSGKSVQVSQGFVLVGAKSPMLPGIMLVAEVDRRFLPDEKNNVTMLGFSGNCIGCGAKGFRYFTEFSSHINLKLATQPKKQKHLKYYIIVEPGGRVRKGPAIPWKVEGRKRTFPLTGTYISVPYTSGDTEIPSEMSRTSVSSAPLHLLSLQSQSSSMQGQGIVSPRDEGMLLMQQATNQNAPEPSYHPGLSIKRRRWESAGSESPMGSDDGHSSDTARSAHQDLNAGELPSELGLPQHVVFVCTPVMSTLHT</sequence>
<dbReference type="InterPro" id="IPR028422">
    <property type="entry name" value="GREB1"/>
</dbReference>
<dbReference type="Proteomes" id="UP001163046">
    <property type="component" value="Unassembled WGS sequence"/>
</dbReference>
<reference evidence="3" key="1">
    <citation type="submission" date="2023-01" db="EMBL/GenBank/DDBJ databases">
        <title>Genome assembly of the deep-sea coral Lophelia pertusa.</title>
        <authorList>
            <person name="Herrera S."/>
            <person name="Cordes E."/>
        </authorList>
    </citation>
    <scope>NUCLEOTIDE SEQUENCE</scope>
    <source>
        <strain evidence="3">USNM1676648</strain>
        <tissue evidence="3">Polyp</tissue>
    </source>
</reference>
<keyword evidence="4" id="KW-1185">Reference proteome</keyword>
<proteinExistence type="predicted"/>
<organism evidence="3 4">
    <name type="scientific">Desmophyllum pertusum</name>
    <dbReference type="NCBI Taxonomy" id="174260"/>
    <lineage>
        <taxon>Eukaryota</taxon>
        <taxon>Metazoa</taxon>
        <taxon>Cnidaria</taxon>
        <taxon>Anthozoa</taxon>
        <taxon>Hexacorallia</taxon>
        <taxon>Scleractinia</taxon>
        <taxon>Caryophylliina</taxon>
        <taxon>Caryophylliidae</taxon>
        <taxon>Desmophyllum</taxon>
    </lineage>
</organism>
<protein>
    <recommendedName>
        <fullName evidence="2">GREB1 N-terminal domain-containing protein</fullName>
    </recommendedName>
</protein>
<evidence type="ECO:0000256" key="1">
    <source>
        <dbReference type="SAM" id="MobiDB-lite"/>
    </source>
</evidence>
<evidence type="ECO:0000259" key="2">
    <source>
        <dbReference type="Pfam" id="PF15782"/>
    </source>
</evidence>
<dbReference type="PANTHER" id="PTHR15720:SF14">
    <property type="entry name" value="GREB1-LIKE PROTEIN"/>
    <property type="match status" value="1"/>
</dbReference>